<reference evidence="3 4" key="1">
    <citation type="submission" date="2020-02" db="EMBL/GenBank/DDBJ databases">
        <title>Sequencing the genomes of 1000 actinobacteria strains.</title>
        <authorList>
            <person name="Klenk H.-P."/>
        </authorList>
    </citation>
    <scope>NUCLEOTIDE SEQUENCE [LARGE SCALE GENOMIC DNA]</scope>
    <source>
        <strain evidence="3 4">DSM 27960</strain>
    </source>
</reference>
<protein>
    <submittedName>
        <fullName evidence="3">Uncharacterized protein</fullName>
    </submittedName>
</protein>
<proteinExistence type="predicted"/>
<feature type="region of interest" description="Disordered" evidence="1">
    <location>
        <begin position="77"/>
        <end position="166"/>
    </location>
</feature>
<feature type="transmembrane region" description="Helical" evidence="2">
    <location>
        <begin position="177"/>
        <end position="199"/>
    </location>
</feature>
<feature type="transmembrane region" description="Helical" evidence="2">
    <location>
        <begin position="297"/>
        <end position="320"/>
    </location>
</feature>
<keyword evidence="2" id="KW-0812">Transmembrane</keyword>
<dbReference type="EMBL" id="JAAMOX010000004">
    <property type="protein sequence ID" value="NIH55285.1"/>
    <property type="molecule type" value="Genomic_DNA"/>
</dbReference>
<feature type="region of interest" description="Disordered" evidence="1">
    <location>
        <begin position="1"/>
        <end position="24"/>
    </location>
</feature>
<feature type="compositionally biased region" description="Low complexity" evidence="1">
    <location>
        <begin position="133"/>
        <end position="150"/>
    </location>
</feature>
<feature type="compositionally biased region" description="Basic and acidic residues" evidence="1">
    <location>
        <begin position="156"/>
        <end position="166"/>
    </location>
</feature>
<feature type="transmembrane region" description="Helical" evidence="2">
    <location>
        <begin position="340"/>
        <end position="361"/>
    </location>
</feature>
<evidence type="ECO:0000256" key="2">
    <source>
        <dbReference type="SAM" id="Phobius"/>
    </source>
</evidence>
<keyword evidence="2" id="KW-0472">Membrane</keyword>
<name>A0A7X5TUG7_9MICO</name>
<feature type="transmembrane region" description="Helical" evidence="2">
    <location>
        <begin position="373"/>
        <end position="393"/>
    </location>
</feature>
<accession>A0A7X5TUG7</accession>
<evidence type="ECO:0000313" key="4">
    <source>
        <dbReference type="Proteomes" id="UP000541033"/>
    </source>
</evidence>
<feature type="compositionally biased region" description="Low complexity" evidence="1">
    <location>
        <begin position="108"/>
        <end position="121"/>
    </location>
</feature>
<feature type="transmembrane region" description="Helical" evidence="2">
    <location>
        <begin position="255"/>
        <end position="276"/>
    </location>
</feature>
<dbReference type="Proteomes" id="UP000541033">
    <property type="component" value="Unassembled WGS sequence"/>
</dbReference>
<sequence length="396" mass="42195">MSKSDNAAGDSQHAGASGREVVSRDVVSEVVVSEVVVSRDLASGDIVSEIVVRKDVVSRDIVGREVLRSDVPNADVDAKASTELPSAVEPMGARRSAPTPPAQAGRATTQSVQVPTQQPRTAPTERVQHVGMPSQSPSSAADQQAAAASATRHDRRLTEAGTRDLAVKHPRAGQGRFGTAAIAWSTLWIVMWPALYGMLVRMFVDPQKYCSTRRPADFTGTGEGSAFLFLPPRTVCALDASGSGGFTIAPLASTLMFLALLIGAVVLIILGFRNYVRSIEPMPQETRVAYRIRQYEHGALLGTVVSLISPVWMFYLKYGLNEAGGIMPAPREQIYYFENQIIVAAMIPLVACGAGIITRLIGGDRVRLPLNKAVFGIVATGVLFLATLVVGLADLG</sequence>
<evidence type="ECO:0000313" key="3">
    <source>
        <dbReference type="EMBL" id="NIH55285.1"/>
    </source>
</evidence>
<organism evidence="3 4">
    <name type="scientific">Lysinibacter cavernae</name>
    <dbReference type="NCBI Taxonomy" id="1640652"/>
    <lineage>
        <taxon>Bacteria</taxon>
        <taxon>Bacillati</taxon>
        <taxon>Actinomycetota</taxon>
        <taxon>Actinomycetes</taxon>
        <taxon>Micrococcales</taxon>
        <taxon>Microbacteriaceae</taxon>
        <taxon>Lysinibacter</taxon>
    </lineage>
</organism>
<dbReference type="RefSeq" id="WP_167152349.1">
    <property type="nucleotide sequence ID" value="NZ_JAAMOX010000004.1"/>
</dbReference>
<gene>
    <name evidence="3" type="ORF">FHX76_003206</name>
</gene>
<keyword evidence="4" id="KW-1185">Reference proteome</keyword>
<dbReference type="AlphaFoldDB" id="A0A7X5TUG7"/>
<keyword evidence="2" id="KW-1133">Transmembrane helix</keyword>
<comment type="caution">
    <text evidence="3">The sequence shown here is derived from an EMBL/GenBank/DDBJ whole genome shotgun (WGS) entry which is preliminary data.</text>
</comment>
<evidence type="ECO:0000256" key="1">
    <source>
        <dbReference type="SAM" id="MobiDB-lite"/>
    </source>
</evidence>